<dbReference type="GO" id="GO:0000731">
    <property type="term" value="P:DNA synthesis involved in DNA repair"/>
    <property type="evidence" value="ECO:0007669"/>
    <property type="project" value="TreeGrafter"/>
</dbReference>
<gene>
    <name evidence="2" type="ORF">BO223_08720</name>
</gene>
<reference evidence="2 3" key="1">
    <citation type="submission" date="2016-11" db="EMBL/GenBank/DDBJ databases">
        <title>Description of two novel members of the family Erysipelotrichaceae: Ileibacterium lipovorans gen. nov., sp. nov. and Dubosiella newyorkensis, gen. nov., sp. nov.</title>
        <authorList>
            <person name="Cox L.M."/>
            <person name="Sohn J."/>
            <person name="Tyrrell K.L."/>
            <person name="Citron D.M."/>
            <person name="Lawson P.A."/>
            <person name="Patel N.B."/>
            <person name="Iizumi T."/>
            <person name="Perez-Perez G.I."/>
            <person name="Goldstein E.J."/>
            <person name="Blaser M.J."/>
        </authorList>
    </citation>
    <scope>NUCLEOTIDE SEQUENCE [LARGE SCALE GENOMIC DNA]</scope>
    <source>
        <strain evidence="2 3">NYU-BL-K8</strain>
    </source>
</reference>
<dbReference type="EMBL" id="MPJZ01000073">
    <property type="protein sequence ID" value="OLU44246.1"/>
    <property type="molecule type" value="Genomic_DNA"/>
</dbReference>
<dbReference type="Proteomes" id="UP000186758">
    <property type="component" value="Unassembled WGS sequence"/>
</dbReference>
<dbReference type="InterPro" id="IPR003959">
    <property type="entry name" value="ATPase_AAA_core"/>
</dbReference>
<dbReference type="Gene3D" id="3.40.50.300">
    <property type="entry name" value="P-loop containing nucleotide triphosphate hydrolases"/>
    <property type="match status" value="1"/>
</dbReference>
<evidence type="ECO:0000259" key="1">
    <source>
        <dbReference type="SMART" id="SM00382"/>
    </source>
</evidence>
<dbReference type="PANTHER" id="PTHR32182">
    <property type="entry name" value="DNA REPLICATION AND REPAIR PROTEIN RECF"/>
    <property type="match status" value="1"/>
</dbReference>
<dbReference type="SUPFAM" id="SSF52540">
    <property type="entry name" value="P-loop containing nucleoside triphosphate hydrolases"/>
    <property type="match status" value="1"/>
</dbReference>
<dbReference type="AlphaFoldDB" id="A0A1Q9YIW1"/>
<dbReference type="Pfam" id="PF13304">
    <property type="entry name" value="AAA_21"/>
    <property type="match status" value="1"/>
</dbReference>
<protein>
    <recommendedName>
        <fullName evidence="1">AAA+ ATPase domain-containing protein</fullName>
    </recommendedName>
</protein>
<evidence type="ECO:0000313" key="3">
    <source>
        <dbReference type="Proteomes" id="UP000186758"/>
    </source>
</evidence>
<dbReference type="PANTHER" id="PTHR32182:SF23">
    <property type="entry name" value="ATP BINDING PROTEIN"/>
    <property type="match status" value="1"/>
</dbReference>
<dbReference type="CDD" id="cd00267">
    <property type="entry name" value="ABC_ATPase"/>
    <property type="match status" value="1"/>
</dbReference>
<dbReference type="InterPro" id="IPR027417">
    <property type="entry name" value="P-loop_NTPase"/>
</dbReference>
<dbReference type="GO" id="GO:0016887">
    <property type="term" value="F:ATP hydrolysis activity"/>
    <property type="evidence" value="ECO:0007669"/>
    <property type="project" value="InterPro"/>
</dbReference>
<feature type="domain" description="AAA+ ATPase" evidence="1">
    <location>
        <begin position="22"/>
        <end position="335"/>
    </location>
</feature>
<dbReference type="GO" id="GO:0005524">
    <property type="term" value="F:ATP binding"/>
    <property type="evidence" value="ECO:0007669"/>
    <property type="project" value="InterPro"/>
</dbReference>
<sequence length="427" mass="49254">MKLMSLEMQNFKGFEHCQIQFDGNSAVFFGENGAGKSTILSAINYLMWNLVYRLNQQQGTAFKTVSADLVNIQAETLEISAQIEMDEHRYELYKMYRKPVPGRLASAITGKKEIDDLISDYMRLFGDEDRGIPVIVNYGTNRSVLKTPLRIRKNHDGFSKWTALERTLENELDYRTFFEWFRDREDYESERIRDIQDLSFRDSALECVRAAIHAMMPEFEGLQVKRNPLRLVTMKNGQEYNVDQLSDGEKCTLALMGDLARRLALANPGSSNPLEGQGIVLIDEIELHMHPSWQRKILTVLRQTFPNIQFIITTHSPQVLGEVNDQFRLFMVNSDEENHMTVETMDRMDGYDSNYILEEFMETTASNPDFLALLQKGYEALAREDLDKAGQQLRQAARIAGAEYPEVMRLDGALKRGKLRHAKHQER</sequence>
<dbReference type="SMART" id="SM00382">
    <property type="entry name" value="AAA"/>
    <property type="match status" value="1"/>
</dbReference>
<organism evidence="2 3">
    <name type="scientific">Faecalibaculum rodentium</name>
    <dbReference type="NCBI Taxonomy" id="1702221"/>
    <lineage>
        <taxon>Bacteria</taxon>
        <taxon>Bacillati</taxon>
        <taxon>Bacillota</taxon>
        <taxon>Erysipelotrichia</taxon>
        <taxon>Erysipelotrichales</taxon>
        <taxon>Erysipelotrichaceae</taxon>
        <taxon>Faecalibaculum</taxon>
    </lineage>
</organism>
<dbReference type="GO" id="GO:0006302">
    <property type="term" value="P:double-strand break repair"/>
    <property type="evidence" value="ECO:0007669"/>
    <property type="project" value="TreeGrafter"/>
</dbReference>
<proteinExistence type="predicted"/>
<accession>A0A1Q9YIW1</accession>
<dbReference type="InterPro" id="IPR003593">
    <property type="entry name" value="AAA+_ATPase"/>
</dbReference>
<comment type="caution">
    <text evidence="2">The sequence shown here is derived from an EMBL/GenBank/DDBJ whole genome shotgun (WGS) entry which is preliminary data.</text>
</comment>
<dbReference type="RefSeq" id="WP_075885722.1">
    <property type="nucleotide sequence ID" value="NZ_CAOUKP010000010.1"/>
</dbReference>
<evidence type="ECO:0000313" key="2">
    <source>
        <dbReference type="EMBL" id="OLU44246.1"/>
    </source>
</evidence>
<name>A0A1Q9YIW1_9FIRM</name>